<dbReference type="STRING" id="1858805.M5G2D3"/>
<evidence type="ECO:0000313" key="17">
    <source>
        <dbReference type="Proteomes" id="UP000030653"/>
    </source>
</evidence>
<keyword evidence="17" id="KW-1185">Reference proteome</keyword>
<keyword evidence="8" id="KW-0175">Coiled coil</keyword>
<dbReference type="Pfam" id="PF00520">
    <property type="entry name" value="Ion_trans"/>
    <property type="match status" value="1"/>
</dbReference>
<dbReference type="GO" id="GO:0005886">
    <property type="term" value="C:plasma membrane"/>
    <property type="evidence" value="ECO:0007669"/>
    <property type="project" value="UniProtKB-SubCell"/>
</dbReference>
<evidence type="ECO:0000256" key="14">
    <source>
        <dbReference type="SAM" id="Phobius"/>
    </source>
</evidence>
<proteinExistence type="predicted"/>
<dbReference type="GeneID" id="63688943"/>
<dbReference type="AlphaFoldDB" id="M5G2D3"/>
<dbReference type="EMBL" id="JH795875">
    <property type="protein sequence ID" value="EJT97927.1"/>
    <property type="molecule type" value="Genomic_DNA"/>
</dbReference>
<keyword evidence="11" id="KW-0407">Ion channel</keyword>
<dbReference type="PANTHER" id="PTHR46480:SF1">
    <property type="entry name" value="VOLTAGE-GATED HYDROGEN CHANNEL 1"/>
    <property type="match status" value="1"/>
</dbReference>
<protein>
    <recommendedName>
        <fullName evidence="2">Voltage-gated hydrogen channel 1</fullName>
    </recommendedName>
    <alternativeName>
        <fullName evidence="12">Hydrogen voltage-gated channel 1</fullName>
    </alternativeName>
</protein>
<reference evidence="16 17" key="1">
    <citation type="journal article" date="2012" name="Science">
        <title>The Paleozoic origin of enzymatic lignin decomposition reconstructed from 31 fungal genomes.</title>
        <authorList>
            <person name="Floudas D."/>
            <person name="Binder M."/>
            <person name="Riley R."/>
            <person name="Barry K."/>
            <person name="Blanchette R.A."/>
            <person name="Henrissat B."/>
            <person name="Martinez A.T."/>
            <person name="Otillar R."/>
            <person name="Spatafora J.W."/>
            <person name="Yadav J.S."/>
            <person name="Aerts A."/>
            <person name="Benoit I."/>
            <person name="Boyd A."/>
            <person name="Carlson A."/>
            <person name="Copeland A."/>
            <person name="Coutinho P.M."/>
            <person name="de Vries R.P."/>
            <person name="Ferreira P."/>
            <person name="Findley K."/>
            <person name="Foster B."/>
            <person name="Gaskell J."/>
            <person name="Glotzer D."/>
            <person name="Gorecki P."/>
            <person name="Heitman J."/>
            <person name="Hesse C."/>
            <person name="Hori C."/>
            <person name="Igarashi K."/>
            <person name="Jurgens J.A."/>
            <person name="Kallen N."/>
            <person name="Kersten P."/>
            <person name="Kohler A."/>
            <person name="Kuees U."/>
            <person name="Kumar T.K.A."/>
            <person name="Kuo A."/>
            <person name="LaButti K."/>
            <person name="Larrondo L.F."/>
            <person name="Lindquist E."/>
            <person name="Ling A."/>
            <person name="Lombard V."/>
            <person name="Lucas S."/>
            <person name="Lundell T."/>
            <person name="Martin R."/>
            <person name="McLaughlin D.J."/>
            <person name="Morgenstern I."/>
            <person name="Morin E."/>
            <person name="Murat C."/>
            <person name="Nagy L.G."/>
            <person name="Nolan M."/>
            <person name="Ohm R.A."/>
            <person name="Patyshakuliyeva A."/>
            <person name="Rokas A."/>
            <person name="Ruiz-Duenas F.J."/>
            <person name="Sabat G."/>
            <person name="Salamov A."/>
            <person name="Samejima M."/>
            <person name="Schmutz J."/>
            <person name="Slot J.C."/>
            <person name="St John F."/>
            <person name="Stenlid J."/>
            <person name="Sun H."/>
            <person name="Sun S."/>
            <person name="Syed K."/>
            <person name="Tsang A."/>
            <person name="Wiebenga A."/>
            <person name="Young D."/>
            <person name="Pisabarro A."/>
            <person name="Eastwood D.C."/>
            <person name="Martin F."/>
            <person name="Cullen D."/>
            <person name="Grigoriev I.V."/>
            <person name="Hibbett D.S."/>
        </authorList>
    </citation>
    <scope>NUCLEOTIDE SEQUENCE [LARGE SCALE GENOMIC DNA]</scope>
    <source>
        <strain evidence="16 17">DJM-731 SS1</strain>
    </source>
</reference>
<evidence type="ECO:0000256" key="1">
    <source>
        <dbReference type="ARBA" id="ARBA00004651"/>
    </source>
</evidence>
<dbReference type="RefSeq" id="XP_040624825.1">
    <property type="nucleotide sequence ID" value="XM_040773881.1"/>
</dbReference>
<evidence type="ECO:0000313" key="16">
    <source>
        <dbReference type="EMBL" id="EJT97927.1"/>
    </source>
</evidence>
<dbReference type="HOGENOM" id="CLU_702124_0_0_1"/>
<organism evidence="16 17">
    <name type="scientific">Dacryopinax primogenitus (strain DJM 731)</name>
    <name type="common">Brown rot fungus</name>
    <dbReference type="NCBI Taxonomy" id="1858805"/>
    <lineage>
        <taxon>Eukaryota</taxon>
        <taxon>Fungi</taxon>
        <taxon>Dikarya</taxon>
        <taxon>Basidiomycota</taxon>
        <taxon>Agaricomycotina</taxon>
        <taxon>Dacrymycetes</taxon>
        <taxon>Dacrymycetales</taxon>
        <taxon>Dacrymycetaceae</taxon>
        <taxon>Dacryopinax</taxon>
    </lineage>
</organism>
<evidence type="ECO:0000256" key="3">
    <source>
        <dbReference type="ARBA" id="ARBA00022448"/>
    </source>
</evidence>
<comment type="subcellular location">
    <subcellularLocation>
        <location evidence="1">Cell membrane</location>
        <topology evidence="1">Multi-pass membrane protein</topology>
    </subcellularLocation>
</comment>
<keyword evidence="7 14" id="KW-1133">Transmembrane helix</keyword>
<evidence type="ECO:0000256" key="10">
    <source>
        <dbReference type="ARBA" id="ARBA00023136"/>
    </source>
</evidence>
<evidence type="ECO:0000256" key="5">
    <source>
        <dbReference type="ARBA" id="ARBA00022692"/>
    </source>
</evidence>
<dbReference type="InterPro" id="IPR005821">
    <property type="entry name" value="Ion_trans_dom"/>
</dbReference>
<feature type="transmembrane region" description="Helical" evidence="14">
    <location>
        <begin position="216"/>
        <end position="242"/>
    </location>
</feature>
<dbReference type="Proteomes" id="UP000030653">
    <property type="component" value="Unassembled WGS sequence"/>
</dbReference>
<feature type="region of interest" description="Disordered" evidence="13">
    <location>
        <begin position="89"/>
        <end position="129"/>
    </location>
</feature>
<feature type="domain" description="Ion transport" evidence="15">
    <location>
        <begin position="152"/>
        <end position="314"/>
    </location>
</feature>
<accession>M5G2D3</accession>
<evidence type="ECO:0000256" key="9">
    <source>
        <dbReference type="ARBA" id="ARBA00023065"/>
    </source>
</evidence>
<feature type="compositionally biased region" description="Polar residues" evidence="13">
    <location>
        <begin position="105"/>
        <end position="118"/>
    </location>
</feature>
<evidence type="ECO:0000256" key="12">
    <source>
        <dbReference type="ARBA" id="ARBA00031989"/>
    </source>
</evidence>
<evidence type="ECO:0000256" key="8">
    <source>
        <dbReference type="ARBA" id="ARBA00023054"/>
    </source>
</evidence>
<sequence>MSKPNSPILPVHAQDVIVPPREEGVVSPPRTARTERTNNNVHWSVPNTPYSPRTIHTTYTARTSGTGRSTVVETLADVVDQLEQQNAANVWDAEEPEPEAKYQASLHSGKSGHTTRTGKSGHSKASHAPSTFMGKVQHFRHHMRHWLHNDKFHYTIIGLVILDLIAVFLDLTLSLLTLSCYTDDQLDFFASHGILNPPESLSCVLHESTALTGADWFLWALSVFLLCIFTLEIFASFFAFGLSHFYKPLYAIDALVVFASLIMEVFFKFADNGKSGSSPAALIVLRLWKIIRAIHAIAHSIELKNQSIINSVKQAMAESQAETAQLYGKLERTELRVDYLKPLCPNLNNDEMESFVDQELEKRRAIEEAEEAAEEEESSTASEKGGEKPKEMV</sequence>
<evidence type="ECO:0000256" key="6">
    <source>
        <dbReference type="ARBA" id="ARBA00022882"/>
    </source>
</evidence>
<keyword evidence="6" id="KW-0851">Voltage-gated channel</keyword>
<keyword evidence="10 14" id="KW-0472">Membrane</keyword>
<evidence type="ECO:0000256" key="13">
    <source>
        <dbReference type="SAM" id="MobiDB-lite"/>
    </source>
</evidence>
<dbReference type="Gene3D" id="1.20.120.350">
    <property type="entry name" value="Voltage-gated potassium channels. Chain C"/>
    <property type="match status" value="1"/>
</dbReference>
<feature type="compositionally biased region" description="Basic and acidic residues" evidence="13">
    <location>
        <begin position="384"/>
        <end position="393"/>
    </location>
</feature>
<feature type="region of interest" description="Disordered" evidence="13">
    <location>
        <begin position="358"/>
        <end position="393"/>
    </location>
</feature>
<evidence type="ECO:0000256" key="2">
    <source>
        <dbReference type="ARBA" id="ARBA00015897"/>
    </source>
</evidence>
<dbReference type="OrthoDB" id="427456at2759"/>
<feature type="transmembrane region" description="Helical" evidence="14">
    <location>
        <begin position="152"/>
        <end position="169"/>
    </location>
</feature>
<dbReference type="InterPro" id="IPR027359">
    <property type="entry name" value="Volt_channel_dom_sf"/>
</dbReference>
<dbReference type="PANTHER" id="PTHR46480">
    <property type="entry name" value="F20B24.22"/>
    <property type="match status" value="1"/>
</dbReference>
<gene>
    <name evidence="16" type="ORF">DACRYDRAFT_24849</name>
</gene>
<keyword evidence="5 14" id="KW-0812">Transmembrane</keyword>
<keyword evidence="3" id="KW-0813">Transport</keyword>
<dbReference type="GO" id="GO:0030171">
    <property type="term" value="F:voltage-gated proton channel activity"/>
    <property type="evidence" value="ECO:0007669"/>
    <property type="project" value="InterPro"/>
</dbReference>
<evidence type="ECO:0000259" key="15">
    <source>
        <dbReference type="Pfam" id="PF00520"/>
    </source>
</evidence>
<keyword evidence="9" id="KW-0406">Ion transport</keyword>
<evidence type="ECO:0000256" key="4">
    <source>
        <dbReference type="ARBA" id="ARBA00022475"/>
    </source>
</evidence>
<evidence type="ECO:0000256" key="7">
    <source>
        <dbReference type="ARBA" id="ARBA00022989"/>
    </source>
</evidence>
<name>M5G2D3_DACPD</name>
<feature type="transmembrane region" description="Helical" evidence="14">
    <location>
        <begin position="249"/>
        <end position="270"/>
    </location>
</feature>
<feature type="compositionally biased region" description="Acidic residues" evidence="13">
    <location>
        <begin position="368"/>
        <end position="378"/>
    </location>
</feature>
<dbReference type="GO" id="GO:0034702">
    <property type="term" value="C:monoatomic ion channel complex"/>
    <property type="evidence" value="ECO:0007669"/>
    <property type="project" value="UniProtKB-KW"/>
</dbReference>
<dbReference type="InterPro" id="IPR031846">
    <property type="entry name" value="Hvcn1"/>
</dbReference>
<evidence type="ECO:0000256" key="11">
    <source>
        <dbReference type="ARBA" id="ARBA00023303"/>
    </source>
</evidence>
<keyword evidence="4" id="KW-1003">Cell membrane</keyword>